<feature type="transmembrane region" description="Helical" evidence="8">
    <location>
        <begin position="215"/>
        <end position="233"/>
    </location>
</feature>
<feature type="transmembrane region" description="Helical" evidence="8">
    <location>
        <begin position="386"/>
        <end position="404"/>
    </location>
</feature>
<evidence type="ECO:0000256" key="7">
    <source>
        <dbReference type="ARBA" id="ARBA00024033"/>
    </source>
</evidence>
<evidence type="ECO:0000256" key="8">
    <source>
        <dbReference type="SAM" id="Phobius"/>
    </source>
</evidence>
<feature type="transmembrane region" description="Helical" evidence="8">
    <location>
        <begin position="143"/>
        <end position="158"/>
    </location>
</feature>
<proteinExistence type="inferred from homology"/>
<dbReference type="RefSeq" id="WP_100758957.1">
    <property type="nucleotide sequence ID" value="NZ_NPDT01000003.1"/>
</dbReference>
<gene>
    <name evidence="9" type="ORF">CH371_10005</name>
</gene>
<protein>
    <recommendedName>
        <fullName evidence="11">DUF2029 domain-containing protein</fullName>
    </recommendedName>
</protein>
<evidence type="ECO:0000256" key="6">
    <source>
        <dbReference type="ARBA" id="ARBA00023136"/>
    </source>
</evidence>
<feature type="transmembrane region" description="Helical" evidence="8">
    <location>
        <begin position="116"/>
        <end position="137"/>
    </location>
</feature>
<keyword evidence="4 8" id="KW-0812">Transmembrane</keyword>
<reference evidence="9 10" key="1">
    <citation type="submission" date="2017-07" db="EMBL/GenBank/DDBJ databases">
        <title>Leptospira spp. isolated from tropical soils.</title>
        <authorList>
            <person name="Thibeaux R."/>
            <person name="Iraola G."/>
            <person name="Ferres I."/>
            <person name="Bierque E."/>
            <person name="Girault D."/>
            <person name="Soupe-Gilbert M.-E."/>
            <person name="Picardeau M."/>
            <person name="Goarant C."/>
        </authorList>
    </citation>
    <scope>NUCLEOTIDE SEQUENCE [LARGE SCALE GENOMIC DNA]</scope>
    <source>
        <strain evidence="9 10">FH2-C-A2</strain>
    </source>
</reference>
<dbReference type="AlphaFoldDB" id="A0A2M9ZCG4"/>
<sequence length="438" mass="49388">MRIDLKRQGPLLLFILILALLYANGISRTEQSSDFSDYYLAAQNFIQGKDLYSLDALSEVVKDFESGKLKIEQIFEPSVFLSLKARIDNVGSYIYPPTFAFLLIPLTLFDFATASSIFFTINCIALGLSLFLIAGFFGKEKNYLFLSAVLLLCLRFLENHQNNNQVGFILLLLILASVITQKDWASGALLSLAIVIKITPAAFLFYFLFKKRYLVIVYTLLFGIAWVALPAVLDPDFTLRMNETWYNLVLEKYLQSPALRAWKNNQSLNSTLSKYFLSYADLLNQSKFGMPFLSLTVTQVKAIAAVLTLGISIPYLYRSFKGASDAFVLSGLFFFSVIFSGISWIHAFVFLLFPTAFAVSKIWPRSENILPSWEEWKTGFSRNKAAAVYVLLAVLVLILHRSIIGGAAEDALLMVSFLLYISLIQYVCLFFLDEKESG</sequence>
<dbReference type="GO" id="GO:0016758">
    <property type="term" value="F:hexosyltransferase activity"/>
    <property type="evidence" value="ECO:0007669"/>
    <property type="project" value="InterPro"/>
</dbReference>
<name>A0A2M9ZCG4_9LEPT</name>
<dbReference type="InterPro" id="IPR018584">
    <property type="entry name" value="GT87"/>
</dbReference>
<evidence type="ECO:0000313" key="10">
    <source>
        <dbReference type="Proteomes" id="UP000231912"/>
    </source>
</evidence>
<evidence type="ECO:0000256" key="1">
    <source>
        <dbReference type="ARBA" id="ARBA00004651"/>
    </source>
</evidence>
<feature type="transmembrane region" description="Helical" evidence="8">
    <location>
        <begin position="292"/>
        <end position="317"/>
    </location>
</feature>
<evidence type="ECO:0000313" key="9">
    <source>
        <dbReference type="EMBL" id="PJZ66089.1"/>
    </source>
</evidence>
<evidence type="ECO:0000256" key="5">
    <source>
        <dbReference type="ARBA" id="ARBA00022989"/>
    </source>
</evidence>
<keyword evidence="6 8" id="KW-0472">Membrane</keyword>
<accession>A0A2M9ZCG4</accession>
<feature type="transmembrane region" description="Helical" evidence="8">
    <location>
        <begin position="90"/>
        <end position="109"/>
    </location>
</feature>
<keyword evidence="3" id="KW-0808">Transferase</keyword>
<comment type="caution">
    <text evidence="9">The sequence shown here is derived from an EMBL/GenBank/DDBJ whole genome shotgun (WGS) entry which is preliminary data.</text>
</comment>
<evidence type="ECO:0008006" key="11">
    <source>
        <dbReference type="Google" id="ProtNLM"/>
    </source>
</evidence>
<keyword evidence="2" id="KW-1003">Cell membrane</keyword>
<dbReference type="Proteomes" id="UP000231912">
    <property type="component" value="Unassembled WGS sequence"/>
</dbReference>
<dbReference type="GO" id="GO:0005886">
    <property type="term" value="C:plasma membrane"/>
    <property type="evidence" value="ECO:0007669"/>
    <property type="project" value="UniProtKB-SubCell"/>
</dbReference>
<evidence type="ECO:0000256" key="3">
    <source>
        <dbReference type="ARBA" id="ARBA00022679"/>
    </source>
</evidence>
<dbReference type="EMBL" id="NPDT01000003">
    <property type="protein sequence ID" value="PJZ66089.1"/>
    <property type="molecule type" value="Genomic_DNA"/>
</dbReference>
<evidence type="ECO:0000256" key="2">
    <source>
        <dbReference type="ARBA" id="ARBA00022475"/>
    </source>
</evidence>
<comment type="subcellular location">
    <subcellularLocation>
        <location evidence="1">Cell membrane</location>
        <topology evidence="1">Multi-pass membrane protein</topology>
    </subcellularLocation>
</comment>
<comment type="similarity">
    <text evidence="7">Belongs to the glycosyltransferase 87 family.</text>
</comment>
<evidence type="ECO:0000256" key="4">
    <source>
        <dbReference type="ARBA" id="ARBA00022692"/>
    </source>
</evidence>
<feature type="transmembrane region" description="Helical" evidence="8">
    <location>
        <begin position="165"/>
        <end position="181"/>
    </location>
</feature>
<organism evidence="9 10">
    <name type="scientific">Leptospira wolffii</name>
    <dbReference type="NCBI Taxonomy" id="409998"/>
    <lineage>
        <taxon>Bacteria</taxon>
        <taxon>Pseudomonadati</taxon>
        <taxon>Spirochaetota</taxon>
        <taxon>Spirochaetia</taxon>
        <taxon>Leptospirales</taxon>
        <taxon>Leptospiraceae</taxon>
        <taxon>Leptospira</taxon>
    </lineage>
</organism>
<feature type="transmembrane region" description="Helical" evidence="8">
    <location>
        <begin position="411"/>
        <end position="432"/>
    </location>
</feature>
<keyword evidence="5 8" id="KW-1133">Transmembrane helix</keyword>
<feature type="transmembrane region" description="Helical" evidence="8">
    <location>
        <begin position="187"/>
        <end position="208"/>
    </location>
</feature>
<feature type="transmembrane region" description="Helical" evidence="8">
    <location>
        <begin position="329"/>
        <end position="353"/>
    </location>
</feature>
<dbReference type="Pfam" id="PF09594">
    <property type="entry name" value="GT87"/>
    <property type="match status" value="1"/>
</dbReference>